<evidence type="ECO:0000259" key="10">
    <source>
        <dbReference type="Pfam" id="PF00432"/>
    </source>
</evidence>
<keyword evidence="4 9" id="KW-0637">Prenyltransferase</keyword>
<dbReference type="SUPFAM" id="SSF48239">
    <property type="entry name" value="Terpenoid cyclases/Protein prenyltransferases"/>
    <property type="match status" value="1"/>
</dbReference>
<keyword evidence="5 9" id="KW-0808">Transferase</keyword>
<dbReference type="InterPro" id="IPR008930">
    <property type="entry name" value="Terpenoid_cyclase/PrenylTrfase"/>
</dbReference>
<proteinExistence type="inferred from homology"/>
<comment type="similarity">
    <text evidence="1 9">Belongs to the protein prenyltransferase subunit beta family.</text>
</comment>
<evidence type="ECO:0000256" key="7">
    <source>
        <dbReference type="ARBA" id="ARBA00022737"/>
    </source>
</evidence>
<protein>
    <recommendedName>
        <fullName evidence="3 9">Protein farnesyltransferase subunit beta</fullName>
        <shortName evidence="9">FTase-beta</shortName>
        <ecNumber evidence="2 9">2.5.1.58</ecNumber>
    </recommendedName>
</protein>
<dbReference type="EC" id="2.5.1.58" evidence="2 9"/>
<sequence length="401" mass="45013">MWNSVTNEFDEPHVRTYAEILTQKQDDEGYRTASSVKQDCIESDVLEIYKLGNEPILTRQKHIAFLKKSLYHLSEPFQYLDSSRPWLCYWNLHSLQILGERLEYDEYSKIIGFLAKCQSPEGGFGGGPGQHPHLASTYAAINALCTIGTPQAYQVIDRKGLKQFLASLHGEDGSFRLHKDGETDIRGIYCALSVAKLTNVYTPELFKECESWIARCQTWEGGFGGSPGMEAHGGYAFCGLAALVLLGKPHFCCLKSFLRWAVNRQMRLEGGFQGRTGKLVDGCYSFWQGGAFPLIHTILTMQNKVFNSAYWLFNQEALQEYLLICCQHPRGSLLDKPGKIQDVYHTCYALSGLTVAQHSPKPSIIGSTNLNLVKLIHPLYNLEDSCATNALKYFSTLPIPD</sequence>
<evidence type="ECO:0000256" key="6">
    <source>
        <dbReference type="ARBA" id="ARBA00022723"/>
    </source>
</evidence>
<dbReference type="InterPro" id="IPR026872">
    <property type="entry name" value="FTB"/>
</dbReference>
<reference evidence="11 12" key="1">
    <citation type="submission" date="2024-08" db="EMBL/GenBank/DDBJ databases">
        <authorList>
            <person name="Will J Nash"/>
            <person name="Angela Man"/>
            <person name="Seanna McTaggart"/>
            <person name="Kendall Baker"/>
            <person name="Tom Barker"/>
            <person name="Leah Catchpole"/>
            <person name="Alex Durrant"/>
            <person name="Karim Gharbi"/>
            <person name="Naomi Irish"/>
            <person name="Gemy Kaithakottil"/>
            <person name="Debby Ku"/>
            <person name="Aaliyah Providence"/>
            <person name="Felix Shaw"/>
            <person name="David Swarbreck"/>
            <person name="Chris Watkins"/>
            <person name="Ann M. McCartney"/>
            <person name="Giulio Formenti"/>
            <person name="Alice Mouton"/>
            <person name="Noel Vella"/>
            <person name="Bjorn M von Reumont"/>
            <person name="Adriana Vella"/>
            <person name="Wilfried Haerty"/>
        </authorList>
    </citation>
    <scope>NUCLEOTIDE SEQUENCE [LARGE SCALE GENOMIC DNA]</scope>
</reference>
<dbReference type="Proteomes" id="UP001642520">
    <property type="component" value="Unassembled WGS sequence"/>
</dbReference>
<dbReference type="PANTHER" id="PTHR11774">
    <property type="entry name" value="GERANYLGERANYL TRANSFERASE TYPE BETA SUBUNIT"/>
    <property type="match status" value="1"/>
</dbReference>
<organism evidence="11 12">
    <name type="scientific">Xylocopa violacea</name>
    <name type="common">Violet carpenter bee</name>
    <name type="synonym">Apis violacea</name>
    <dbReference type="NCBI Taxonomy" id="135666"/>
    <lineage>
        <taxon>Eukaryota</taxon>
        <taxon>Metazoa</taxon>
        <taxon>Ecdysozoa</taxon>
        <taxon>Arthropoda</taxon>
        <taxon>Hexapoda</taxon>
        <taxon>Insecta</taxon>
        <taxon>Pterygota</taxon>
        <taxon>Neoptera</taxon>
        <taxon>Endopterygota</taxon>
        <taxon>Hymenoptera</taxon>
        <taxon>Apocrita</taxon>
        <taxon>Aculeata</taxon>
        <taxon>Apoidea</taxon>
        <taxon>Anthophila</taxon>
        <taxon>Apidae</taxon>
        <taxon>Xylocopa</taxon>
        <taxon>Xylocopa</taxon>
    </lineage>
</organism>
<feature type="domain" description="Prenyltransferase alpha-alpha toroid" evidence="10">
    <location>
        <begin position="57"/>
        <end position="382"/>
    </location>
</feature>
<comment type="function">
    <text evidence="9">Catalyzes the transfer of a farnesyl moiety from farnesyl diphosphate to a cysteine at the fourth position from the C-terminus of several proteins. The beta subunit is responsible for peptide-binding.</text>
</comment>
<dbReference type="CDD" id="cd02893">
    <property type="entry name" value="FTase"/>
    <property type="match status" value="1"/>
</dbReference>
<evidence type="ECO:0000256" key="5">
    <source>
        <dbReference type="ARBA" id="ARBA00022679"/>
    </source>
</evidence>
<dbReference type="PANTHER" id="PTHR11774:SF6">
    <property type="entry name" value="PROTEIN FARNESYLTRANSFERASE SUBUNIT BETA"/>
    <property type="match status" value="1"/>
</dbReference>
<evidence type="ECO:0000256" key="3">
    <source>
        <dbReference type="ARBA" id="ARBA00015798"/>
    </source>
</evidence>
<gene>
    <name evidence="11" type="ORF">XYLVIOL_LOCUS3197</name>
</gene>
<name>A0ABP1NFK5_XYLVO</name>
<evidence type="ECO:0000313" key="12">
    <source>
        <dbReference type="Proteomes" id="UP001642520"/>
    </source>
</evidence>
<comment type="subunit">
    <text evidence="9">Heterodimer of an alpha and a beta subunit.</text>
</comment>
<keyword evidence="12" id="KW-1185">Reference proteome</keyword>
<accession>A0ABP1NFK5</accession>
<dbReference type="EMBL" id="CAXAJV020001288">
    <property type="protein sequence ID" value="CAL7938295.1"/>
    <property type="molecule type" value="Genomic_DNA"/>
</dbReference>
<dbReference type="InterPro" id="IPR045089">
    <property type="entry name" value="PGGT1B-like"/>
</dbReference>
<comment type="caution">
    <text evidence="11">The sequence shown here is derived from an EMBL/GenBank/DDBJ whole genome shotgun (WGS) entry which is preliminary data.</text>
</comment>
<evidence type="ECO:0000256" key="8">
    <source>
        <dbReference type="ARBA" id="ARBA00022833"/>
    </source>
</evidence>
<evidence type="ECO:0000256" key="1">
    <source>
        <dbReference type="ARBA" id="ARBA00010497"/>
    </source>
</evidence>
<evidence type="ECO:0000256" key="9">
    <source>
        <dbReference type="RuleBase" id="RU365056"/>
    </source>
</evidence>
<keyword evidence="6 9" id="KW-0479">Metal-binding</keyword>
<dbReference type="Gene3D" id="1.50.10.20">
    <property type="match status" value="1"/>
</dbReference>
<evidence type="ECO:0000313" key="11">
    <source>
        <dbReference type="EMBL" id="CAL7938295.1"/>
    </source>
</evidence>
<evidence type="ECO:0000256" key="4">
    <source>
        <dbReference type="ARBA" id="ARBA00022602"/>
    </source>
</evidence>
<comment type="catalytic activity">
    <reaction evidence="9">
        <text>L-cysteinyl-[protein] + (2E,6E)-farnesyl diphosphate = S-(2E,6E)-farnesyl-L-cysteinyl-[protein] + diphosphate</text>
        <dbReference type="Rhea" id="RHEA:13345"/>
        <dbReference type="Rhea" id="RHEA-COMP:10131"/>
        <dbReference type="Rhea" id="RHEA-COMP:11535"/>
        <dbReference type="ChEBI" id="CHEBI:29950"/>
        <dbReference type="ChEBI" id="CHEBI:33019"/>
        <dbReference type="ChEBI" id="CHEBI:86019"/>
        <dbReference type="ChEBI" id="CHEBI:175763"/>
    </reaction>
</comment>
<keyword evidence="8 9" id="KW-0862">Zinc</keyword>
<evidence type="ECO:0000256" key="2">
    <source>
        <dbReference type="ARBA" id="ARBA00012702"/>
    </source>
</evidence>
<dbReference type="Pfam" id="PF00432">
    <property type="entry name" value="Prenyltrans"/>
    <property type="match status" value="1"/>
</dbReference>
<keyword evidence="7" id="KW-0677">Repeat</keyword>
<comment type="cofactor">
    <cofactor evidence="9">
        <name>Zn(2+)</name>
        <dbReference type="ChEBI" id="CHEBI:29105"/>
    </cofactor>
    <text evidence="9">Binds 1 zinc ion per subunit.</text>
</comment>
<dbReference type="InterPro" id="IPR001330">
    <property type="entry name" value="Prenyltrans"/>
</dbReference>